<dbReference type="AlphaFoldDB" id="A0A0C9UYD7"/>
<reference evidence="2 3" key="1">
    <citation type="submission" date="2014-04" db="EMBL/GenBank/DDBJ databases">
        <title>Evolutionary Origins and Diversification of the Mycorrhizal Mutualists.</title>
        <authorList>
            <consortium name="DOE Joint Genome Institute"/>
            <consortium name="Mycorrhizal Genomics Consortium"/>
            <person name="Kohler A."/>
            <person name="Kuo A."/>
            <person name="Nagy L.G."/>
            <person name="Floudas D."/>
            <person name="Copeland A."/>
            <person name="Barry K.W."/>
            <person name="Cichocki N."/>
            <person name="Veneault-Fourrey C."/>
            <person name="LaButti K."/>
            <person name="Lindquist E.A."/>
            <person name="Lipzen A."/>
            <person name="Lundell T."/>
            <person name="Morin E."/>
            <person name="Murat C."/>
            <person name="Riley R."/>
            <person name="Ohm R."/>
            <person name="Sun H."/>
            <person name="Tunlid A."/>
            <person name="Henrissat B."/>
            <person name="Grigoriev I.V."/>
            <person name="Hibbett D.S."/>
            <person name="Martin F."/>
        </authorList>
    </citation>
    <scope>NUCLEOTIDE SEQUENCE [LARGE SCALE GENOMIC DNA]</scope>
    <source>
        <strain evidence="2 3">MD-312</strain>
    </source>
</reference>
<accession>A0A0C9UYD7</accession>
<evidence type="ECO:0000256" key="1">
    <source>
        <dbReference type="SAM" id="MobiDB-lite"/>
    </source>
</evidence>
<feature type="compositionally biased region" description="Polar residues" evidence="1">
    <location>
        <begin position="74"/>
        <end position="93"/>
    </location>
</feature>
<dbReference type="HOGENOM" id="CLU_2146199_0_0_1"/>
<dbReference type="Proteomes" id="UP000053820">
    <property type="component" value="Unassembled WGS sequence"/>
</dbReference>
<sequence length="112" mass="12546">MTEPAQHDAEFSIKSSSYSLPFLSHPYCRAPLSFEWRQKGTYEANHMSASFYLYALRSTLPCFKSNTCPSLLSQPMTPTRSATYLGSSYSTPPKDSRSPREQLGHNESLEGA</sequence>
<evidence type="ECO:0000313" key="3">
    <source>
        <dbReference type="Proteomes" id="UP000053820"/>
    </source>
</evidence>
<protein>
    <submittedName>
        <fullName evidence="2">Uncharacterized protein</fullName>
    </submittedName>
</protein>
<feature type="compositionally biased region" description="Basic and acidic residues" evidence="1">
    <location>
        <begin position="94"/>
        <end position="112"/>
    </location>
</feature>
<proteinExistence type="predicted"/>
<keyword evidence="3" id="KW-1185">Reference proteome</keyword>
<dbReference type="EMBL" id="KN840003">
    <property type="protein sequence ID" value="KIJ58049.1"/>
    <property type="molecule type" value="Genomic_DNA"/>
</dbReference>
<name>A0A0C9UYD7_9AGAM</name>
<organism evidence="2 3">
    <name type="scientific">Hydnomerulius pinastri MD-312</name>
    <dbReference type="NCBI Taxonomy" id="994086"/>
    <lineage>
        <taxon>Eukaryota</taxon>
        <taxon>Fungi</taxon>
        <taxon>Dikarya</taxon>
        <taxon>Basidiomycota</taxon>
        <taxon>Agaricomycotina</taxon>
        <taxon>Agaricomycetes</taxon>
        <taxon>Agaricomycetidae</taxon>
        <taxon>Boletales</taxon>
        <taxon>Boletales incertae sedis</taxon>
        <taxon>Leucogyrophana</taxon>
    </lineage>
</organism>
<feature type="region of interest" description="Disordered" evidence="1">
    <location>
        <begin position="74"/>
        <end position="112"/>
    </location>
</feature>
<gene>
    <name evidence="2" type="ORF">HYDPIDRAFT_120066</name>
</gene>
<evidence type="ECO:0000313" key="2">
    <source>
        <dbReference type="EMBL" id="KIJ58049.1"/>
    </source>
</evidence>